<organism evidence="1">
    <name type="scientific">Oppiella nova</name>
    <dbReference type="NCBI Taxonomy" id="334625"/>
    <lineage>
        <taxon>Eukaryota</taxon>
        <taxon>Metazoa</taxon>
        <taxon>Ecdysozoa</taxon>
        <taxon>Arthropoda</taxon>
        <taxon>Chelicerata</taxon>
        <taxon>Arachnida</taxon>
        <taxon>Acari</taxon>
        <taxon>Acariformes</taxon>
        <taxon>Sarcoptiformes</taxon>
        <taxon>Oribatida</taxon>
        <taxon>Brachypylina</taxon>
        <taxon>Oppioidea</taxon>
        <taxon>Oppiidae</taxon>
        <taxon>Oppiella</taxon>
    </lineage>
</organism>
<name>A0A7R9MM60_9ACAR</name>
<dbReference type="Proteomes" id="UP000728032">
    <property type="component" value="Unassembled WGS sequence"/>
</dbReference>
<keyword evidence="2" id="KW-1185">Reference proteome</keyword>
<sequence length="27" mass="3079">MVATDEDNDVNVNTAFECDLKFLHPIK</sequence>
<dbReference type="AlphaFoldDB" id="A0A7R9MM60"/>
<dbReference type="EMBL" id="CAJPVJ010029704">
    <property type="protein sequence ID" value="CAG2180004.1"/>
    <property type="molecule type" value="Genomic_DNA"/>
</dbReference>
<gene>
    <name evidence="1" type="ORF">ONB1V03_LOCUS19427</name>
</gene>
<dbReference type="EMBL" id="OC944529">
    <property type="protein sequence ID" value="CAD7662867.1"/>
    <property type="molecule type" value="Genomic_DNA"/>
</dbReference>
<evidence type="ECO:0000313" key="2">
    <source>
        <dbReference type="Proteomes" id="UP000728032"/>
    </source>
</evidence>
<accession>A0A7R9MM60</accession>
<proteinExistence type="predicted"/>
<evidence type="ECO:0000313" key="1">
    <source>
        <dbReference type="EMBL" id="CAD7662867.1"/>
    </source>
</evidence>
<feature type="non-terminal residue" evidence="1">
    <location>
        <position position="27"/>
    </location>
</feature>
<reference evidence="1" key="1">
    <citation type="submission" date="2020-11" db="EMBL/GenBank/DDBJ databases">
        <authorList>
            <person name="Tran Van P."/>
        </authorList>
    </citation>
    <scope>NUCLEOTIDE SEQUENCE</scope>
</reference>
<protein>
    <submittedName>
        <fullName evidence="1">Uncharacterized protein</fullName>
    </submittedName>
</protein>